<dbReference type="GO" id="GO:0016255">
    <property type="term" value="P:attachment of GPI anchor to protein"/>
    <property type="evidence" value="ECO:0007669"/>
    <property type="project" value="InterPro"/>
</dbReference>
<dbReference type="InterPro" id="IPR036770">
    <property type="entry name" value="Ankyrin_rpt-contain_sf"/>
</dbReference>
<name>A0AAN6YKV4_9PEZI</name>
<dbReference type="GO" id="GO:0042765">
    <property type="term" value="C:GPI-anchor transamidase complex"/>
    <property type="evidence" value="ECO:0007669"/>
    <property type="project" value="InterPro"/>
</dbReference>
<dbReference type="Pfam" id="PF04113">
    <property type="entry name" value="Gpi16"/>
    <property type="match status" value="1"/>
</dbReference>
<proteinExistence type="predicted"/>
<evidence type="ECO:0000313" key="1">
    <source>
        <dbReference type="EMBL" id="KAK4220571.1"/>
    </source>
</evidence>
<reference evidence="1" key="1">
    <citation type="journal article" date="2023" name="Mol. Phylogenet. Evol.">
        <title>Genome-scale phylogeny and comparative genomics of the fungal order Sordariales.</title>
        <authorList>
            <person name="Hensen N."/>
            <person name="Bonometti L."/>
            <person name="Westerberg I."/>
            <person name="Brannstrom I.O."/>
            <person name="Guillou S."/>
            <person name="Cros-Aarteil S."/>
            <person name="Calhoun S."/>
            <person name="Haridas S."/>
            <person name="Kuo A."/>
            <person name="Mondo S."/>
            <person name="Pangilinan J."/>
            <person name="Riley R."/>
            <person name="LaButti K."/>
            <person name="Andreopoulos B."/>
            <person name="Lipzen A."/>
            <person name="Chen C."/>
            <person name="Yan M."/>
            <person name="Daum C."/>
            <person name="Ng V."/>
            <person name="Clum A."/>
            <person name="Steindorff A."/>
            <person name="Ohm R.A."/>
            <person name="Martin F."/>
            <person name="Silar P."/>
            <person name="Natvig D.O."/>
            <person name="Lalanne C."/>
            <person name="Gautier V."/>
            <person name="Ament-Velasquez S.L."/>
            <person name="Kruys A."/>
            <person name="Hutchinson M.I."/>
            <person name="Powell A.J."/>
            <person name="Barry K."/>
            <person name="Miller A.N."/>
            <person name="Grigoriev I.V."/>
            <person name="Debuchy R."/>
            <person name="Gladieux P."/>
            <person name="Hiltunen Thoren M."/>
            <person name="Johannesson H."/>
        </authorList>
    </citation>
    <scope>NUCLEOTIDE SEQUENCE</scope>
    <source>
        <strain evidence="1">CBS 990.96</strain>
    </source>
</reference>
<gene>
    <name evidence="1" type="ORF">QBC38DRAFT_462461</name>
</gene>
<comment type="caution">
    <text evidence="1">The sequence shown here is derived from an EMBL/GenBank/DDBJ whole genome shotgun (WGS) entry which is preliminary data.</text>
</comment>
<accession>A0AAN6YKV4</accession>
<protein>
    <submittedName>
        <fullName evidence="1">Uncharacterized protein</fullName>
    </submittedName>
</protein>
<dbReference type="InterPro" id="IPR007245">
    <property type="entry name" value="PIG-T"/>
</dbReference>
<dbReference type="Gene3D" id="1.25.40.20">
    <property type="entry name" value="Ankyrin repeat-containing domain"/>
    <property type="match status" value="1"/>
</dbReference>
<reference evidence="1" key="2">
    <citation type="submission" date="2023-05" db="EMBL/GenBank/DDBJ databases">
        <authorList>
            <consortium name="Lawrence Berkeley National Laboratory"/>
            <person name="Steindorff A."/>
            <person name="Hensen N."/>
            <person name="Bonometti L."/>
            <person name="Westerberg I."/>
            <person name="Brannstrom I.O."/>
            <person name="Guillou S."/>
            <person name="Cros-Aarteil S."/>
            <person name="Calhoun S."/>
            <person name="Haridas S."/>
            <person name="Kuo A."/>
            <person name="Mondo S."/>
            <person name="Pangilinan J."/>
            <person name="Riley R."/>
            <person name="Labutti K."/>
            <person name="Andreopoulos B."/>
            <person name="Lipzen A."/>
            <person name="Chen C."/>
            <person name="Yanf M."/>
            <person name="Daum C."/>
            <person name="Ng V."/>
            <person name="Clum A."/>
            <person name="Ohm R."/>
            <person name="Martin F."/>
            <person name="Silar P."/>
            <person name="Natvig D."/>
            <person name="Lalanne C."/>
            <person name="Gautier V."/>
            <person name="Ament-Velasquez S.L."/>
            <person name="Kruys A."/>
            <person name="Hutchinson M.I."/>
            <person name="Powell A.J."/>
            <person name="Barry K."/>
            <person name="Miller A.N."/>
            <person name="Grigoriev I.V."/>
            <person name="Debuchy R."/>
            <person name="Gladieux P."/>
            <person name="Thoren M.H."/>
            <person name="Johannesson H."/>
        </authorList>
    </citation>
    <scope>NUCLEOTIDE SEQUENCE</scope>
    <source>
        <strain evidence="1">CBS 990.96</strain>
    </source>
</reference>
<dbReference type="AlphaFoldDB" id="A0AAN6YKV4"/>
<evidence type="ECO:0000313" key="2">
    <source>
        <dbReference type="Proteomes" id="UP001301958"/>
    </source>
</evidence>
<sequence length="267" mass="30535">MASQLKRLRTALDTIAAGEVDLTNKTQLKDFVSNEIPNLAKPTKDKKQPTVLHLLAVDQKAQHPNLPKINDFQMKLLVGALIRHNSALVGIRDDQKRTALYHTIDVRNEKMVEWMCDAHPDINSILSESKNNQHYLHLAIKKKLKYFPTLAKKANGQTLALRDSKENTVLHLLVEHRRCREGQLAVIEDNQDWTLSQIFGKYIKGTCPLTDPTVPPVCLQVPNSRSVYVSDGVLENKNLDRVSRCFEISPIPTSRWFFRRPAMTIRW</sequence>
<dbReference type="EMBL" id="MU865709">
    <property type="protein sequence ID" value="KAK4220571.1"/>
    <property type="molecule type" value="Genomic_DNA"/>
</dbReference>
<organism evidence="1 2">
    <name type="scientific">Podospora fimiseda</name>
    <dbReference type="NCBI Taxonomy" id="252190"/>
    <lineage>
        <taxon>Eukaryota</taxon>
        <taxon>Fungi</taxon>
        <taxon>Dikarya</taxon>
        <taxon>Ascomycota</taxon>
        <taxon>Pezizomycotina</taxon>
        <taxon>Sordariomycetes</taxon>
        <taxon>Sordariomycetidae</taxon>
        <taxon>Sordariales</taxon>
        <taxon>Podosporaceae</taxon>
        <taxon>Podospora</taxon>
    </lineage>
</organism>
<keyword evidence="2" id="KW-1185">Reference proteome</keyword>
<dbReference type="Proteomes" id="UP001301958">
    <property type="component" value="Unassembled WGS sequence"/>
</dbReference>
<dbReference type="SUPFAM" id="SSF48403">
    <property type="entry name" value="Ankyrin repeat"/>
    <property type="match status" value="1"/>
</dbReference>